<evidence type="ECO:0008006" key="4">
    <source>
        <dbReference type="Google" id="ProtNLM"/>
    </source>
</evidence>
<evidence type="ECO:0000256" key="1">
    <source>
        <dbReference type="SAM" id="MobiDB-lite"/>
    </source>
</evidence>
<keyword evidence="3" id="KW-1185">Reference proteome</keyword>
<name>A0ABV4CTK1_9BACT</name>
<accession>A0ABV4CTK1</accession>
<organism evidence="2 3">
    <name type="scientific">Heminiphilus faecis</name>
    <dbReference type="NCBI Taxonomy" id="2601703"/>
    <lineage>
        <taxon>Bacteria</taxon>
        <taxon>Pseudomonadati</taxon>
        <taxon>Bacteroidota</taxon>
        <taxon>Bacteroidia</taxon>
        <taxon>Bacteroidales</taxon>
        <taxon>Muribaculaceae</taxon>
        <taxon>Heminiphilus</taxon>
    </lineage>
</organism>
<reference evidence="2 3" key="1">
    <citation type="submission" date="2024-03" db="EMBL/GenBank/DDBJ databases">
        <title>Mouse gut bacterial collection (mGBC) of GemPharmatech.</title>
        <authorList>
            <person name="He Y."/>
            <person name="Dong L."/>
            <person name="Wu D."/>
            <person name="Gao X."/>
            <person name="Lin Z."/>
        </authorList>
    </citation>
    <scope>NUCLEOTIDE SEQUENCE [LARGE SCALE GENOMIC DNA]</scope>
    <source>
        <strain evidence="2 3">54-13</strain>
    </source>
</reference>
<dbReference type="PROSITE" id="PS51257">
    <property type="entry name" value="PROKAR_LIPOPROTEIN"/>
    <property type="match status" value="1"/>
</dbReference>
<proteinExistence type="predicted"/>
<feature type="region of interest" description="Disordered" evidence="1">
    <location>
        <begin position="472"/>
        <end position="493"/>
    </location>
</feature>
<dbReference type="EMBL" id="JBCLPP010000007">
    <property type="protein sequence ID" value="MEY8244714.1"/>
    <property type="molecule type" value="Genomic_DNA"/>
</dbReference>
<dbReference type="Proteomes" id="UP001565200">
    <property type="component" value="Unassembled WGS sequence"/>
</dbReference>
<evidence type="ECO:0000313" key="3">
    <source>
        <dbReference type="Proteomes" id="UP001565200"/>
    </source>
</evidence>
<gene>
    <name evidence="2" type="ORF">AAK873_03645</name>
</gene>
<protein>
    <recommendedName>
        <fullName evidence="4">DUF4836 family protein</fullName>
    </recommendedName>
</protein>
<evidence type="ECO:0000313" key="2">
    <source>
        <dbReference type="EMBL" id="MEY8244714.1"/>
    </source>
</evidence>
<feature type="compositionally biased region" description="Polar residues" evidence="1">
    <location>
        <begin position="472"/>
        <end position="481"/>
    </location>
</feature>
<comment type="caution">
    <text evidence="2">The sequence shown here is derived from an EMBL/GenBank/DDBJ whole genome shotgun (WGS) entry which is preliminary data.</text>
</comment>
<dbReference type="RefSeq" id="WP_369863223.1">
    <property type="nucleotide sequence ID" value="NZ_JBCLPP010000007.1"/>
</dbReference>
<sequence>MNIRNLVAVMVCGLTMGIVSSCGGNDKLLDTVPADASGVVTINTRELMKSLNGLGYGGRLTADETLDMFLSHASETTKVQLKTLVTSDAVDRGFIAGYAVGVSGTSVVDMMKRGNYVYTFTIADEKKLLEQLGCSSADAVKGYDAYALDGATLFIRNRQGWIMAGNPQDNAGLLDEQLQRAANTSVLSLKGVGRYLDENDDIIRVAVATDLAGDKGWTCASVEVDDNGRALDIEGKYIDINGKEPAMDKYLEPVDLDLMDYTMPSDVFVMAVGLRPDTDWDGLMQYVQAVQPLDYRQRAMIGMVVPYLKRIDGTLMIAAGPTLDQRLTKADFSNDINFIVAVQMKKSEVAKTMRDFGDMLSMLGAPMVKRGEEYVIQVPGMAPVILKTVDGNCIVLTNRPLQQLGNDAARKAMKGNGFALWANIPDSLGEAVYGGYGFNLTAELNKDFEAKFMFNGQAAPIMEQLALIMSPDNSTDPSSVSDDMGFTPVDTIR</sequence>